<protein>
    <submittedName>
        <fullName evidence="2">DUF742 domain-containing protein</fullName>
    </submittedName>
</protein>
<keyword evidence="3" id="KW-1185">Reference proteome</keyword>
<comment type="caution">
    <text evidence="2">The sequence shown here is derived from an EMBL/GenBank/DDBJ whole genome shotgun (WGS) entry which is preliminary data.</text>
</comment>
<dbReference type="AlphaFoldDB" id="A0A367FPA0"/>
<evidence type="ECO:0000313" key="2">
    <source>
        <dbReference type="EMBL" id="RCG31510.1"/>
    </source>
</evidence>
<sequence>MAARPRRRGGPDVNDGGERWLDQDAGPIIRPYTVTRGRTRPTGPAFDMVAIVRAVPGGRPQPGLGPEHLRVLRMCAAPTSVVDLASESGLSLGVVRVLLGDLRDQQLVTVRAPASVSQLPGEHILREVIQGLQAL</sequence>
<dbReference type="Pfam" id="PF05331">
    <property type="entry name" value="DUF742"/>
    <property type="match status" value="1"/>
</dbReference>
<proteinExistence type="predicted"/>
<dbReference type="PANTHER" id="PTHR36221:SF1">
    <property type="entry name" value="DUF742 DOMAIN-CONTAINING PROTEIN"/>
    <property type="match status" value="1"/>
</dbReference>
<dbReference type="EMBL" id="QOIL01000004">
    <property type="protein sequence ID" value="RCG31510.1"/>
    <property type="molecule type" value="Genomic_DNA"/>
</dbReference>
<evidence type="ECO:0000256" key="1">
    <source>
        <dbReference type="SAM" id="MobiDB-lite"/>
    </source>
</evidence>
<name>A0A367FPA0_9ACTN</name>
<reference evidence="2 3" key="1">
    <citation type="submission" date="2018-06" db="EMBL/GenBank/DDBJ databases">
        <title>Sphaerisporangium craniellae sp. nov., isolated from a marine sponge in the South China Sea.</title>
        <authorList>
            <person name="Li L."/>
        </authorList>
    </citation>
    <scope>NUCLEOTIDE SEQUENCE [LARGE SCALE GENOMIC DNA]</scope>
    <source>
        <strain evidence="2 3">CCTCC AA 208026</strain>
    </source>
</reference>
<accession>A0A367FPA0</accession>
<organism evidence="2 3">
    <name type="scientific">Sphaerisporangium album</name>
    <dbReference type="NCBI Taxonomy" id="509200"/>
    <lineage>
        <taxon>Bacteria</taxon>
        <taxon>Bacillati</taxon>
        <taxon>Actinomycetota</taxon>
        <taxon>Actinomycetes</taxon>
        <taxon>Streptosporangiales</taxon>
        <taxon>Streptosporangiaceae</taxon>
        <taxon>Sphaerisporangium</taxon>
    </lineage>
</organism>
<dbReference type="InterPro" id="IPR007995">
    <property type="entry name" value="DUF742"/>
</dbReference>
<feature type="region of interest" description="Disordered" evidence="1">
    <location>
        <begin position="1"/>
        <end position="22"/>
    </location>
</feature>
<evidence type="ECO:0000313" key="3">
    <source>
        <dbReference type="Proteomes" id="UP000253094"/>
    </source>
</evidence>
<dbReference type="OrthoDB" id="4274007at2"/>
<dbReference type="Proteomes" id="UP000253094">
    <property type="component" value="Unassembled WGS sequence"/>
</dbReference>
<gene>
    <name evidence="2" type="ORF">DQ384_07965</name>
</gene>
<dbReference type="PANTHER" id="PTHR36221">
    <property type="entry name" value="DUF742 DOMAIN-CONTAINING PROTEIN"/>
    <property type="match status" value="1"/>
</dbReference>